<name>A0A195FY02_9HYME</name>
<gene>
    <name evidence="2" type="ORF">ALC56_00162</name>
</gene>
<feature type="compositionally biased region" description="Basic and acidic residues" evidence="1">
    <location>
        <begin position="1"/>
        <end position="11"/>
    </location>
</feature>
<dbReference type="STRING" id="34720.A0A195FY02"/>
<dbReference type="AlphaFoldDB" id="A0A195FY02"/>
<dbReference type="EMBL" id="KQ981169">
    <property type="protein sequence ID" value="KYN45316.1"/>
    <property type="molecule type" value="Genomic_DNA"/>
</dbReference>
<keyword evidence="3" id="KW-1185">Reference proteome</keyword>
<proteinExistence type="predicted"/>
<accession>A0A195FY02</accession>
<dbReference type="Proteomes" id="UP000078541">
    <property type="component" value="Unassembled WGS sequence"/>
</dbReference>
<reference evidence="2 3" key="1">
    <citation type="submission" date="2016-03" db="EMBL/GenBank/DDBJ databases">
        <title>Trachymyrmex septentrionalis WGS genome.</title>
        <authorList>
            <person name="Nygaard S."/>
            <person name="Hu H."/>
            <person name="Boomsma J."/>
            <person name="Zhang G."/>
        </authorList>
    </citation>
    <scope>NUCLEOTIDE SEQUENCE [LARGE SCALE GENOMIC DNA]</scope>
    <source>
        <strain evidence="2">Tsep2-gDNA-1</strain>
        <tissue evidence="2">Whole body</tissue>
    </source>
</reference>
<sequence length="366" mass="42118">MPRDFSGEMKRNGRKGSRKKKRDDNTVAVRKGDAIWIGNKCIQMKQKSSGPLRLLGGACFSHGPYTFYKAVRISNGRVLRLGSFFLTKLWSDADLVSIGELQLLWMDSRGPNQPLASLRLYFLPENTPDGRRDTHGEVWGKEKLDVGRFDELAKQRVVDGCEVSDLDDTPLMSVIDFTGIWRVLGIRVDLCECSSACALCYDTVQWCHFAYTYDQRDEIFLELSRLVLLTTVHSHRILSGEMEQLDICIILYNAIGSAFVVNASCLSKVYNRYRYQHFSSYSGVIYTNISLILQTALVFLEIDAQLYECIKSCKCYMQTKLLDVLDVLYDLIMLLREIKSDRYDKSDKRVEYHYFRMLLRDTDGPE</sequence>
<evidence type="ECO:0000313" key="3">
    <source>
        <dbReference type="Proteomes" id="UP000078541"/>
    </source>
</evidence>
<feature type="compositionally biased region" description="Basic residues" evidence="1">
    <location>
        <begin position="12"/>
        <end position="21"/>
    </location>
</feature>
<protein>
    <submittedName>
        <fullName evidence="2">AT-rich interactive domain-containing protein 5B</fullName>
    </submittedName>
</protein>
<organism evidence="2 3">
    <name type="scientific">Trachymyrmex septentrionalis</name>
    <dbReference type="NCBI Taxonomy" id="34720"/>
    <lineage>
        <taxon>Eukaryota</taxon>
        <taxon>Metazoa</taxon>
        <taxon>Ecdysozoa</taxon>
        <taxon>Arthropoda</taxon>
        <taxon>Hexapoda</taxon>
        <taxon>Insecta</taxon>
        <taxon>Pterygota</taxon>
        <taxon>Neoptera</taxon>
        <taxon>Endopterygota</taxon>
        <taxon>Hymenoptera</taxon>
        <taxon>Apocrita</taxon>
        <taxon>Aculeata</taxon>
        <taxon>Formicoidea</taxon>
        <taxon>Formicidae</taxon>
        <taxon>Myrmicinae</taxon>
        <taxon>Trachymyrmex</taxon>
    </lineage>
</organism>
<evidence type="ECO:0000313" key="2">
    <source>
        <dbReference type="EMBL" id="KYN45316.1"/>
    </source>
</evidence>
<evidence type="ECO:0000256" key="1">
    <source>
        <dbReference type="SAM" id="MobiDB-lite"/>
    </source>
</evidence>
<feature type="region of interest" description="Disordered" evidence="1">
    <location>
        <begin position="1"/>
        <end position="25"/>
    </location>
</feature>